<gene>
    <name evidence="3" type="ORF">SAMN05444392_1109</name>
</gene>
<dbReference type="RefSeq" id="WP_073155849.1">
    <property type="nucleotide sequence ID" value="NZ_FQVL01000010.1"/>
</dbReference>
<protein>
    <submittedName>
        <fullName evidence="3">Uncharacterized conserved protein YndB, AHSA1/START domain</fullName>
    </submittedName>
</protein>
<name>A0A1M4ZMP2_9BACL</name>
<keyword evidence="4" id="KW-1185">Reference proteome</keyword>
<dbReference type="Pfam" id="PF08327">
    <property type="entry name" value="AHSA1"/>
    <property type="match status" value="1"/>
</dbReference>
<evidence type="ECO:0000256" key="1">
    <source>
        <dbReference type="ARBA" id="ARBA00006817"/>
    </source>
</evidence>
<evidence type="ECO:0000259" key="2">
    <source>
        <dbReference type="Pfam" id="PF08327"/>
    </source>
</evidence>
<dbReference type="InterPro" id="IPR023393">
    <property type="entry name" value="START-like_dom_sf"/>
</dbReference>
<evidence type="ECO:0000313" key="4">
    <source>
        <dbReference type="Proteomes" id="UP000184476"/>
    </source>
</evidence>
<dbReference type="Gene3D" id="3.30.530.20">
    <property type="match status" value="1"/>
</dbReference>
<dbReference type="InterPro" id="IPR013538">
    <property type="entry name" value="ASHA1/2-like_C"/>
</dbReference>
<dbReference type="Proteomes" id="UP000184476">
    <property type="component" value="Unassembled WGS sequence"/>
</dbReference>
<reference evidence="3 4" key="1">
    <citation type="submission" date="2016-11" db="EMBL/GenBank/DDBJ databases">
        <authorList>
            <person name="Jaros S."/>
            <person name="Januszkiewicz K."/>
            <person name="Wedrychowicz H."/>
        </authorList>
    </citation>
    <scope>NUCLEOTIDE SEQUENCE [LARGE SCALE GENOMIC DNA]</scope>
    <source>
        <strain evidence="3 4">DSM 44666</strain>
    </source>
</reference>
<dbReference type="STRING" id="112248.SAMN05444392_1109"/>
<dbReference type="EMBL" id="FQVL01000010">
    <property type="protein sequence ID" value="SHF19313.1"/>
    <property type="molecule type" value="Genomic_DNA"/>
</dbReference>
<feature type="domain" description="Activator of Hsp90 ATPase homologue 1/2-like C-terminal" evidence="2">
    <location>
        <begin position="24"/>
        <end position="158"/>
    </location>
</feature>
<dbReference type="OrthoDB" id="118413at2"/>
<organism evidence="3 4">
    <name type="scientific">Seinonella peptonophila</name>
    <dbReference type="NCBI Taxonomy" id="112248"/>
    <lineage>
        <taxon>Bacteria</taxon>
        <taxon>Bacillati</taxon>
        <taxon>Bacillota</taxon>
        <taxon>Bacilli</taxon>
        <taxon>Bacillales</taxon>
        <taxon>Thermoactinomycetaceae</taxon>
        <taxon>Seinonella</taxon>
    </lineage>
</organism>
<dbReference type="AlphaFoldDB" id="A0A1M4ZMP2"/>
<proteinExistence type="inferred from homology"/>
<evidence type="ECO:0000313" key="3">
    <source>
        <dbReference type="EMBL" id="SHF19313.1"/>
    </source>
</evidence>
<comment type="similarity">
    <text evidence="1">Belongs to the AHA1 family.</text>
</comment>
<dbReference type="SUPFAM" id="SSF55961">
    <property type="entry name" value="Bet v1-like"/>
    <property type="match status" value="1"/>
</dbReference>
<sequence>MNQKQVKTVVKKEGLSLIVEREFDAPRELVWEAWTSPEHVAKWWGYGGVPLYKCEIDLREGGSYRYVQKGEDGSEFPTIGKYLEVVKPERLRYSMILDIAPFNEHESIVMDSFEQLSNGKTRLTMRTNYPTIEVLEASVASGAEQGAIASMERLSEYISNM</sequence>
<accession>A0A1M4ZMP2</accession>